<dbReference type="OrthoDB" id="10253878at2759"/>
<comment type="similarity">
    <text evidence="1">Belongs to the TIP41 family.</text>
</comment>
<dbReference type="STRING" id="7574.A0A1S3H4P4"/>
<gene>
    <name evidence="4" type="primary">LOC106151406</name>
</gene>
<accession>A0A1S3H4P4</accession>
<dbReference type="FunCoup" id="A0A1S3H4P4">
    <property type="interactions" value="2225"/>
</dbReference>
<dbReference type="InterPro" id="IPR051330">
    <property type="entry name" value="Phosphatase_reg/MetRdx"/>
</dbReference>
<dbReference type="AlphaFoldDB" id="A0A1S3H4P4"/>
<dbReference type="GeneID" id="106151406"/>
<keyword evidence="3" id="KW-1185">Reference proteome</keyword>
<dbReference type="RefSeq" id="XP_013380104.1">
    <property type="nucleotide sequence ID" value="XM_013524650.1"/>
</dbReference>
<reference evidence="4" key="1">
    <citation type="submission" date="2025-08" db="UniProtKB">
        <authorList>
            <consortium name="RefSeq"/>
        </authorList>
    </citation>
    <scope>IDENTIFICATION</scope>
    <source>
        <tissue evidence="4">Gonads</tissue>
    </source>
</reference>
<dbReference type="Pfam" id="PF04176">
    <property type="entry name" value="TIP41"/>
    <property type="match status" value="1"/>
</dbReference>
<dbReference type="PANTHER" id="PTHR21021:SF16">
    <property type="entry name" value="TIP41-LIKE PROTEIN"/>
    <property type="match status" value="1"/>
</dbReference>
<dbReference type="GO" id="GO:0005829">
    <property type="term" value="C:cytosol"/>
    <property type="evidence" value="ECO:0007669"/>
    <property type="project" value="TreeGrafter"/>
</dbReference>
<organism evidence="3 4">
    <name type="scientific">Lingula anatina</name>
    <name type="common">Brachiopod</name>
    <name type="synonym">Lingula unguis</name>
    <dbReference type="NCBI Taxonomy" id="7574"/>
    <lineage>
        <taxon>Eukaryota</taxon>
        <taxon>Metazoa</taxon>
        <taxon>Spiralia</taxon>
        <taxon>Lophotrochozoa</taxon>
        <taxon>Brachiopoda</taxon>
        <taxon>Linguliformea</taxon>
        <taxon>Lingulata</taxon>
        <taxon>Lingulida</taxon>
        <taxon>Linguloidea</taxon>
        <taxon>Lingulidae</taxon>
        <taxon>Lingula</taxon>
    </lineage>
</organism>
<protein>
    <recommendedName>
        <fullName evidence="2">TIP41-like protein</fullName>
    </recommendedName>
</protein>
<evidence type="ECO:0000256" key="1">
    <source>
        <dbReference type="ARBA" id="ARBA00006658"/>
    </source>
</evidence>
<proteinExistence type="inferred from homology"/>
<name>A0A1S3H4P4_LINAN</name>
<evidence type="ECO:0000256" key="2">
    <source>
        <dbReference type="ARBA" id="ARBA00018951"/>
    </source>
</evidence>
<evidence type="ECO:0000313" key="3">
    <source>
        <dbReference type="Proteomes" id="UP000085678"/>
    </source>
</evidence>
<dbReference type="GO" id="GO:0031929">
    <property type="term" value="P:TOR signaling"/>
    <property type="evidence" value="ECO:0007669"/>
    <property type="project" value="TreeGrafter"/>
</dbReference>
<dbReference type="Proteomes" id="UP000085678">
    <property type="component" value="Unplaced"/>
</dbReference>
<dbReference type="InParanoid" id="A0A1S3H4P4"/>
<dbReference type="InterPro" id="IPR007303">
    <property type="entry name" value="TIP41-like"/>
</dbReference>
<dbReference type="PANTHER" id="PTHR21021">
    <property type="entry name" value="GAF/PUTATIVE CYTOSKELETAL PROTEIN"/>
    <property type="match status" value="1"/>
</dbReference>
<sequence>MRMELAGKDKEQFSRVYIKLIIMSVTAKAGPLKQEFQFGQWCVTSTKDHILESDGPERQRFETELKLPQLPEMIFANNKLRLVHTDGFGIEFNALDALRLVDAEHDLMKVAVADAWREARADCEHINHIAKPYDWTYSSNYTGTLLGEEDSKLQVTETTERIDLEKLKVKEKIYFYEDLLLFEDELSDNGSSMLSVKIRVMPSSFFILQRFYLRVDNLLIRENDTRIYHEGGKNYILREFTCKEKPFTEIKAPLHIIIDPAEVSNFLDLKEYRFEKLEFPKVSCTQAAEVPR</sequence>
<evidence type="ECO:0000313" key="4">
    <source>
        <dbReference type="RefSeq" id="XP_013380104.1"/>
    </source>
</evidence>